<dbReference type="AlphaFoldDB" id="A0A1T5HDY0"/>
<evidence type="ECO:0000313" key="12">
    <source>
        <dbReference type="Proteomes" id="UP000190897"/>
    </source>
</evidence>
<dbReference type="SUPFAM" id="SSF82693">
    <property type="entry name" value="Multidrug efflux transporter AcrB pore domain, PN1, PN2, PC1 and PC2 subdomains"/>
    <property type="match status" value="4"/>
</dbReference>
<reference evidence="12" key="1">
    <citation type="submission" date="2017-02" db="EMBL/GenBank/DDBJ databases">
        <authorList>
            <person name="Varghese N."/>
            <person name="Submissions S."/>
        </authorList>
    </citation>
    <scope>NUCLEOTIDE SEQUENCE [LARGE SCALE GENOMIC DNA]</scope>
    <source>
        <strain evidence="12">DSM 22270</strain>
    </source>
</reference>
<dbReference type="PROSITE" id="PS50156">
    <property type="entry name" value="SSD"/>
    <property type="match status" value="1"/>
</dbReference>
<dbReference type="FunFam" id="1.20.1640.10:FF:000001">
    <property type="entry name" value="Efflux pump membrane transporter"/>
    <property type="match status" value="1"/>
</dbReference>
<dbReference type="GO" id="GO:0009636">
    <property type="term" value="P:response to toxic substance"/>
    <property type="evidence" value="ECO:0007669"/>
    <property type="project" value="UniProtKB-ARBA"/>
</dbReference>
<feature type="domain" description="SSD" evidence="10">
    <location>
        <begin position="371"/>
        <end position="497"/>
    </location>
</feature>
<protein>
    <submittedName>
        <fullName evidence="11">Hydrophobic/amphiphilic exporter-1, HAE1 family</fullName>
    </submittedName>
</protein>
<dbReference type="Gene3D" id="3.30.2090.10">
    <property type="entry name" value="Multidrug efflux transporter AcrB TolC docking domain, DN and DC subdomains"/>
    <property type="match status" value="2"/>
</dbReference>
<sequence length="1055" mass="114820">MIADIFIKRPVTAIVTSVVLVLVGLIALTTLPVAQYPDVTPPTVTVSGNFTGADAQTVEQTTTTPIETQINGTPGMTYMSSNSTSSGQSSINVVFDVGTNVDIAALDVQNRVSVAEPTLPDAVKRLGLTVRKRQPSIMIVLALYSPNGTHDAQFIGNYANIYLKDALQRVKGVGDIISRADDFGMRIWLNPEKLANLRMTPSDISAALAEQNLQVAAGTIGGNPQPNTQTFEYNVLTNSRLNTKAQFEDIIVRSSPQDGSVVYLRDVARVELGKFDYSANAFVAGKPAAFVLIYQAPGANALATYDGVMKKLAEMKKTFPKDIDYVIPNETATVVKVSIEEVLKTFAEAMILVVIVVFLFLQNWRATLIPILAIPVSLIGTLIFFIPFGFTINTLTLFAFVLAIGIVVDDAIVVVEAVQHYIDEKKMSPKDATVQAMKDISGPVIAIALILAAVFVPVSFVPGIVGRLYQQFAITIAVSVLLSAFVALSLTPALCSIMLKPSKGENDNKNWLEKFFDRFNRWFDKVSRGYTRGVAKWIKATPLVLVMMVCLFVGLFFLFKNKPSGFIPVEDEGRLFVTYEMQEATSTTRNIAMLKEIMKRVSAIPEVRVAGGLAGLNVLSFSNKSNVGTLFLSLQPWANRKGAEHHVQAVIKRIQSGTADIKEARVLAIAPPAIPGLGATSGFTFQLQQSTSTDNIQQFEGVMRNFLGEVNKRPEIAMAFTFFNARTPSYQIDVDRDKTKKLGVQVNDVFSSLSTLLGSSYVNDFNLYGRNFRVMVQADSSFRSSLDKIQQFYVRNREGNMIPLGSLVTTRVVENPALISHYNIYRSVEINGTPKPGYSSGQAINALREVAQKLPAGYSYEFSGMSSEEIKAGDSTTLIFSISIVFVFLFLAALYESWSIPFSVLFAVPIGAFGSILTLTFLPNLSNNIYAQIGLITLIGLAAKNAILIVEFAKERVDSGMELVAATLEAVQLRLRPIIMTSLAFILGVLPLAFANGAAAESRKTIGWTVFGGMLAATSLAIFVVPVLFVAIEKIAMGKKKHENNKPDTPAGEIA</sequence>
<dbReference type="Proteomes" id="UP000190897">
    <property type="component" value="Unassembled WGS sequence"/>
</dbReference>
<dbReference type="SUPFAM" id="SSF82866">
    <property type="entry name" value="Multidrug efflux transporter AcrB transmembrane domain"/>
    <property type="match status" value="2"/>
</dbReference>
<feature type="transmembrane region" description="Helical" evidence="9">
    <location>
        <begin position="342"/>
        <end position="361"/>
    </location>
</feature>
<feature type="transmembrane region" description="Helical" evidence="9">
    <location>
        <begin position="929"/>
        <end position="952"/>
    </location>
</feature>
<dbReference type="GO" id="GO:0042910">
    <property type="term" value="F:xenobiotic transmembrane transporter activity"/>
    <property type="evidence" value="ECO:0007669"/>
    <property type="project" value="TreeGrafter"/>
</dbReference>
<evidence type="ECO:0000256" key="4">
    <source>
        <dbReference type="ARBA" id="ARBA00022475"/>
    </source>
</evidence>
<dbReference type="OrthoDB" id="9758234at2"/>
<dbReference type="Pfam" id="PF00873">
    <property type="entry name" value="ACR_tran"/>
    <property type="match status" value="1"/>
</dbReference>
<evidence type="ECO:0000256" key="6">
    <source>
        <dbReference type="ARBA" id="ARBA00022692"/>
    </source>
</evidence>
<dbReference type="InterPro" id="IPR004764">
    <property type="entry name" value="MdtF-like"/>
</dbReference>
<dbReference type="STRING" id="651661.SAMN05660293_05376"/>
<dbReference type="NCBIfam" id="TIGR00915">
    <property type="entry name" value="2A0602"/>
    <property type="match status" value="1"/>
</dbReference>
<proteinExistence type="inferred from homology"/>
<feature type="transmembrane region" description="Helical" evidence="9">
    <location>
        <begin position="973"/>
        <end position="994"/>
    </location>
</feature>
<keyword evidence="4" id="KW-1003">Cell membrane</keyword>
<dbReference type="RefSeq" id="WP_082217805.1">
    <property type="nucleotide sequence ID" value="NZ_FUZA01000012.1"/>
</dbReference>
<evidence type="ECO:0000256" key="2">
    <source>
        <dbReference type="ARBA" id="ARBA00010942"/>
    </source>
</evidence>
<evidence type="ECO:0000256" key="5">
    <source>
        <dbReference type="ARBA" id="ARBA00022519"/>
    </source>
</evidence>
<keyword evidence="5" id="KW-0997">Cell inner membrane</keyword>
<dbReference type="EMBL" id="FUZA01000012">
    <property type="protein sequence ID" value="SKC18917.1"/>
    <property type="molecule type" value="Genomic_DNA"/>
</dbReference>
<gene>
    <name evidence="11" type="ORF">SAMN05660293_05376</name>
</gene>
<evidence type="ECO:0000256" key="3">
    <source>
        <dbReference type="ARBA" id="ARBA00022448"/>
    </source>
</evidence>
<keyword evidence="12" id="KW-1185">Reference proteome</keyword>
<comment type="subcellular location">
    <subcellularLocation>
        <location evidence="1">Cell inner membrane</location>
        <topology evidence="1">Multi-pass membrane protein</topology>
    </subcellularLocation>
</comment>
<keyword evidence="3" id="KW-0813">Transport</keyword>
<keyword evidence="8 9" id="KW-0472">Membrane</keyword>
<dbReference type="GO" id="GO:0005886">
    <property type="term" value="C:plasma membrane"/>
    <property type="evidence" value="ECO:0007669"/>
    <property type="project" value="UniProtKB-SubCell"/>
</dbReference>
<keyword evidence="7 9" id="KW-1133">Transmembrane helix</keyword>
<dbReference type="InterPro" id="IPR027463">
    <property type="entry name" value="AcrB_DN_DC_subdom"/>
</dbReference>
<feature type="transmembrane region" description="Helical" evidence="9">
    <location>
        <begin position="368"/>
        <end position="390"/>
    </location>
</feature>
<organism evidence="11 12">
    <name type="scientific">Dyadobacter psychrophilus</name>
    <dbReference type="NCBI Taxonomy" id="651661"/>
    <lineage>
        <taxon>Bacteria</taxon>
        <taxon>Pseudomonadati</taxon>
        <taxon>Bacteroidota</taxon>
        <taxon>Cytophagia</taxon>
        <taxon>Cytophagales</taxon>
        <taxon>Spirosomataceae</taxon>
        <taxon>Dyadobacter</taxon>
    </lineage>
</organism>
<dbReference type="PANTHER" id="PTHR32063">
    <property type="match status" value="1"/>
</dbReference>
<evidence type="ECO:0000256" key="1">
    <source>
        <dbReference type="ARBA" id="ARBA00004429"/>
    </source>
</evidence>
<dbReference type="FunFam" id="3.30.70.1430:FF:000001">
    <property type="entry name" value="Efflux pump membrane transporter"/>
    <property type="match status" value="1"/>
</dbReference>
<evidence type="ECO:0000256" key="8">
    <source>
        <dbReference type="ARBA" id="ARBA00023136"/>
    </source>
</evidence>
<dbReference type="Gene3D" id="3.30.70.1430">
    <property type="entry name" value="Multidrug efflux transporter AcrB pore domain"/>
    <property type="match status" value="2"/>
</dbReference>
<keyword evidence="6 9" id="KW-0812">Transmembrane</keyword>
<dbReference type="GO" id="GO:0015562">
    <property type="term" value="F:efflux transmembrane transporter activity"/>
    <property type="evidence" value="ECO:0007669"/>
    <property type="project" value="InterPro"/>
</dbReference>
<feature type="transmembrane region" description="Helical" evidence="9">
    <location>
        <begin position="12"/>
        <end position="34"/>
    </location>
</feature>
<comment type="similarity">
    <text evidence="2">Belongs to the resistance-nodulation-cell division (RND) (TC 2.A.6) family.</text>
</comment>
<evidence type="ECO:0000313" key="11">
    <source>
        <dbReference type="EMBL" id="SKC18917.1"/>
    </source>
</evidence>
<name>A0A1T5HDY0_9BACT</name>
<feature type="transmembrane region" description="Helical" evidence="9">
    <location>
        <begin position="472"/>
        <end position="499"/>
    </location>
</feature>
<dbReference type="PANTHER" id="PTHR32063:SF76">
    <property type="entry name" value="EFFLUX PUMP MEMBRANE TRANSPORTER"/>
    <property type="match status" value="1"/>
</dbReference>
<feature type="transmembrane region" description="Helical" evidence="9">
    <location>
        <begin position="902"/>
        <end position="923"/>
    </location>
</feature>
<dbReference type="Gene3D" id="3.30.70.1440">
    <property type="entry name" value="Multidrug efflux transporter AcrB pore domain"/>
    <property type="match status" value="1"/>
</dbReference>
<feature type="transmembrane region" description="Helical" evidence="9">
    <location>
        <begin position="396"/>
        <end position="419"/>
    </location>
</feature>
<accession>A0A1T5HDY0</accession>
<dbReference type="Gene3D" id="3.30.70.1320">
    <property type="entry name" value="Multidrug efflux transporter AcrB pore domain like"/>
    <property type="match status" value="1"/>
</dbReference>
<dbReference type="PRINTS" id="PR00702">
    <property type="entry name" value="ACRIFLAVINRP"/>
</dbReference>
<feature type="transmembrane region" description="Helical" evidence="9">
    <location>
        <begin position="877"/>
        <end position="895"/>
    </location>
</feature>
<dbReference type="SUPFAM" id="SSF82714">
    <property type="entry name" value="Multidrug efflux transporter AcrB TolC docking domain, DN and DC subdomains"/>
    <property type="match status" value="2"/>
</dbReference>
<dbReference type="Gene3D" id="1.20.1640.10">
    <property type="entry name" value="Multidrug efflux transporter AcrB transmembrane domain"/>
    <property type="match status" value="2"/>
</dbReference>
<feature type="transmembrane region" description="Helical" evidence="9">
    <location>
        <begin position="537"/>
        <end position="559"/>
    </location>
</feature>
<dbReference type="InterPro" id="IPR001036">
    <property type="entry name" value="Acrflvin-R"/>
</dbReference>
<evidence type="ECO:0000256" key="9">
    <source>
        <dbReference type="SAM" id="Phobius"/>
    </source>
</evidence>
<feature type="transmembrane region" description="Helical" evidence="9">
    <location>
        <begin position="440"/>
        <end position="460"/>
    </location>
</feature>
<evidence type="ECO:0000259" key="10">
    <source>
        <dbReference type="PROSITE" id="PS50156"/>
    </source>
</evidence>
<evidence type="ECO:0000256" key="7">
    <source>
        <dbReference type="ARBA" id="ARBA00022989"/>
    </source>
</evidence>
<dbReference type="InterPro" id="IPR000731">
    <property type="entry name" value="SSD"/>
</dbReference>
<dbReference type="NCBIfam" id="NF000282">
    <property type="entry name" value="RND_permease_1"/>
    <property type="match status" value="1"/>
</dbReference>
<feature type="transmembrane region" description="Helical" evidence="9">
    <location>
        <begin position="1006"/>
        <end position="1032"/>
    </location>
</feature>